<evidence type="ECO:0000256" key="4">
    <source>
        <dbReference type="ARBA" id="ARBA00022692"/>
    </source>
</evidence>
<evidence type="ECO:0000313" key="9">
    <source>
        <dbReference type="EMBL" id="KAJ9574334.1"/>
    </source>
</evidence>
<evidence type="ECO:0000256" key="7">
    <source>
        <dbReference type="ARBA" id="ARBA00023170"/>
    </source>
</evidence>
<name>A0AAD8E2I7_DIPPU</name>
<protein>
    <recommendedName>
        <fullName evidence="11">Gustatory receptor</fullName>
    </recommendedName>
</protein>
<evidence type="ECO:0000256" key="3">
    <source>
        <dbReference type="ARBA" id="ARBA00022475"/>
    </source>
</evidence>
<dbReference type="GO" id="GO:0005886">
    <property type="term" value="C:plasma membrane"/>
    <property type="evidence" value="ECO:0007669"/>
    <property type="project" value="UniProtKB-SubCell"/>
</dbReference>
<evidence type="ECO:0000313" key="10">
    <source>
        <dbReference type="Proteomes" id="UP001233999"/>
    </source>
</evidence>
<organism evidence="9 10">
    <name type="scientific">Diploptera punctata</name>
    <name type="common">Pacific beetle cockroach</name>
    <dbReference type="NCBI Taxonomy" id="6984"/>
    <lineage>
        <taxon>Eukaryota</taxon>
        <taxon>Metazoa</taxon>
        <taxon>Ecdysozoa</taxon>
        <taxon>Arthropoda</taxon>
        <taxon>Hexapoda</taxon>
        <taxon>Insecta</taxon>
        <taxon>Pterygota</taxon>
        <taxon>Neoptera</taxon>
        <taxon>Polyneoptera</taxon>
        <taxon>Dictyoptera</taxon>
        <taxon>Blattodea</taxon>
        <taxon>Blaberoidea</taxon>
        <taxon>Blaberidae</taxon>
        <taxon>Diplopterinae</taxon>
        <taxon>Diploptera</taxon>
    </lineage>
</organism>
<sequence length="350" mass="39494">VRTSFTCKLPRIPLIASKSLGAAVGPVIIIFYNCLGLFFTASEVLVLASCESGHSPILCSVTRCVDGPGSCPAFFRLSWWWPQDNYNIDYGFGAIPYYMGSNCLLIRYLAEITFRPDFEKAVEHVCSHLRVLRLAILCSIEDKMDGICTFFFNSFPHVYDYISCSLWNGIVIFYINMLCAFGWTYIDLFIILISIALADRFKQINKCLEAVNGKCLSEEFWHQIRMDYNMLSNLTKTVDSCISKLILVSYANNLYSICMQLLNNLHPPENSGQLLYVSLSFGYMIVRIVAVSICAARINEESNRPKTILYSVPDGGYTADVERLLQQVTTDNVVLTGLNFFSVTRTLLVT</sequence>
<feature type="transmembrane region" description="Helical" evidence="8">
    <location>
        <begin position="171"/>
        <end position="198"/>
    </location>
</feature>
<keyword evidence="7" id="KW-0675">Receptor</keyword>
<dbReference type="AlphaFoldDB" id="A0AAD8E2I7"/>
<feature type="non-terminal residue" evidence="9">
    <location>
        <position position="350"/>
    </location>
</feature>
<evidence type="ECO:0000256" key="6">
    <source>
        <dbReference type="ARBA" id="ARBA00023136"/>
    </source>
</evidence>
<keyword evidence="5 8" id="KW-1133">Transmembrane helix</keyword>
<evidence type="ECO:0008006" key="11">
    <source>
        <dbReference type="Google" id="ProtNLM"/>
    </source>
</evidence>
<keyword evidence="6 8" id="KW-0472">Membrane</keyword>
<feature type="non-terminal residue" evidence="9">
    <location>
        <position position="1"/>
    </location>
</feature>
<evidence type="ECO:0000256" key="1">
    <source>
        <dbReference type="ARBA" id="ARBA00004651"/>
    </source>
</evidence>
<dbReference type="GO" id="GO:0050916">
    <property type="term" value="P:sensory perception of sweet taste"/>
    <property type="evidence" value="ECO:0007669"/>
    <property type="project" value="UniProtKB-ARBA"/>
</dbReference>
<dbReference type="GO" id="GO:0008527">
    <property type="term" value="F:taste receptor activity"/>
    <property type="evidence" value="ECO:0007669"/>
    <property type="project" value="InterPro"/>
</dbReference>
<dbReference type="PANTHER" id="PTHR21421">
    <property type="entry name" value="GUSTATORY RECEPTOR"/>
    <property type="match status" value="1"/>
</dbReference>
<dbReference type="EMBL" id="JASPKZ010010453">
    <property type="protein sequence ID" value="KAJ9574334.1"/>
    <property type="molecule type" value="Genomic_DNA"/>
</dbReference>
<accession>A0AAD8E2I7</accession>
<comment type="similarity">
    <text evidence="2">Belongs to the insect chemoreceptor superfamily. Gustatory receptor (GR) family. Gr5a subfamily.</text>
</comment>
<comment type="subcellular location">
    <subcellularLocation>
        <location evidence="1">Cell membrane</location>
        <topology evidence="1">Multi-pass membrane protein</topology>
    </subcellularLocation>
</comment>
<keyword evidence="4 8" id="KW-0812">Transmembrane</keyword>
<proteinExistence type="inferred from homology"/>
<evidence type="ECO:0000256" key="5">
    <source>
        <dbReference type="ARBA" id="ARBA00022989"/>
    </source>
</evidence>
<feature type="transmembrane region" description="Helical" evidence="8">
    <location>
        <begin position="274"/>
        <end position="296"/>
    </location>
</feature>
<reference evidence="9" key="1">
    <citation type="journal article" date="2023" name="IScience">
        <title>Live-bearing cockroach genome reveals convergent evolutionary mechanisms linked to viviparity in insects and beyond.</title>
        <authorList>
            <person name="Fouks B."/>
            <person name="Harrison M.C."/>
            <person name="Mikhailova A.A."/>
            <person name="Marchal E."/>
            <person name="English S."/>
            <person name="Carruthers M."/>
            <person name="Jennings E.C."/>
            <person name="Chiamaka E.L."/>
            <person name="Frigard R.A."/>
            <person name="Pippel M."/>
            <person name="Attardo G.M."/>
            <person name="Benoit J.B."/>
            <person name="Bornberg-Bauer E."/>
            <person name="Tobe S.S."/>
        </authorList>
    </citation>
    <scope>NUCLEOTIDE SEQUENCE</scope>
    <source>
        <strain evidence="9">Stay&amp;Tobe</strain>
    </source>
</reference>
<comment type="caution">
    <text evidence="9">The sequence shown here is derived from an EMBL/GenBank/DDBJ whole genome shotgun (WGS) entry which is preliminary data.</text>
</comment>
<evidence type="ECO:0000256" key="2">
    <source>
        <dbReference type="ARBA" id="ARBA00005327"/>
    </source>
</evidence>
<evidence type="ECO:0000256" key="8">
    <source>
        <dbReference type="SAM" id="Phobius"/>
    </source>
</evidence>
<dbReference type="PANTHER" id="PTHR21421:SF29">
    <property type="entry name" value="GUSTATORY RECEPTOR 5A FOR TREHALOSE-RELATED"/>
    <property type="match status" value="1"/>
</dbReference>
<feature type="transmembrane region" description="Helical" evidence="8">
    <location>
        <begin position="20"/>
        <end position="39"/>
    </location>
</feature>
<dbReference type="Pfam" id="PF06151">
    <property type="entry name" value="Trehalose_recp"/>
    <property type="match status" value="1"/>
</dbReference>
<gene>
    <name evidence="9" type="ORF">L9F63_026020</name>
</gene>
<keyword evidence="10" id="KW-1185">Reference proteome</keyword>
<reference evidence="9" key="2">
    <citation type="submission" date="2023-05" db="EMBL/GenBank/DDBJ databases">
        <authorList>
            <person name="Fouks B."/>
        </authorList>
    </citation>
    <scope>NUCLEOTIDE SEQUENCE</scope>
    <source>
        <strain evidence="9">Stay&amp;Tobe</strain>
        <tissue evidence="9">Testes</tissue>
    </source>
</reference>
<dbReference type="Proteomes" id="UP001233999">
    <property type="component" value="Unassembled WGS sequence"/>
</dbReference>
<keyword evidence="3" id="KW-1003">Cell membrane</keyword>
<dbReference type="InterPro" id="IPR009318">
    <property type="entry name" value="Gustatory_rcpt"/>
</dbReference>